<comment type="caution">
    <text evidence="2">The sequence shown here is derived from an EMBL/GenBank/DDBJ whole genome shotgun (WGS) entry which is preliminary data.</text>
</comment>
<dbReference type="Proteomes" id="UP000680304">
    <property type="component" value="Unassembled WGS sequence"/>
</dbReference>
<gene>
    <name evidence="2" type="ORF">PACILC2_08960</name>
</gene>
<evidence type="ECO:0000313" key="2">
    <source>
        <dbReference type="EMBL" id="GIQ62328.1"/>
    </source>
</evidence>
<dbReference type="RefSeq" id="WP_062492370.1">
    <property type="nucleotide sequence ID" value="NZ_BOVJ01000026.1"/>
</dbReference>
<reference evidence="2 3" key="1">
    <citation type="submission" date="2021-04" db="EMBL/GenBank/DDBJ databases">
        <title>Draft genome sequence of Paenibacillus cisolokensis, LC2-13A.</title>
        <authorList>
            <person name="Uke A."/>
            <person name="Chhe C."/>
            <person name="Baramee S."/>
            <person name="Kosugi A."/>
        </authorList>
    </citation>
    <scope>NUCLEOTIDE SEQUENCE [LARGE SCALE GENOMIC DNA]</scope>
    <source>
        <strain evidence="2 3">LC2-13A</strain>
    </source>
</reference>
<organism evidence="2 3">
    <name type="scientific">Paenibacillus cisolokensis</name>
    <dbReference type="NCBI Taxonomy" id="1658519"/>
    <lineage>
        <taxon>Bacteria</taxon>
        <taxon>Bacillati</taxon>
        <taxon>Bacillota</taxon>
        <taxon>Bacilli</taxon>
        <taxon>Bacillales</taxon>
        <taxon>Paenibacillaceae</taxon>
        <taxon>Paenibacillus</taxon>
    </lineage>
</organism>
<dbReference type="EMBL" id="BOVJ01000026">
    <property type="protein sequence ID" value="GIQ62328.1"/>
    <property type="molecule type" value="Genomic_DNA"/>
</dbReference>
<accession>A0ABQ4N2H3</accession>
<sequence>MPKGVLCTVANCTFWGEGNKCNADSILIDLDKHASENYDSEFAKELHQEIAEESSATCCHTFRPKR</sequence>
<keyword evidence="3" id="KW-1185">Reference proteome</keyword>
<dbReference type="InterPro" id="IPR011437">
    <property type="entry name" value="DUF1540"/>
</dbReference>
<evidence type="ECO:0000259" key="1">
    <source>
        <dbReference type="Pfam" id="PF07561"/>
    </source>
</evidence>
<evidence type="ECO:0000313" key="3">
    <source>
        <dbReference type="Proteomes" id="UP000680304"/>
    </source>
</evidence>
<dbReference type="Pfam" id="PF07561">
    <property type="entry name" value="DUF1540"/>
    <property type="match status" value="1"/>
</dbReference>
<protein>
    <recommendedName>
        <fullName evidence="1">DUF1540 domain-containing protein</fullName>
    </recommendedName>
</protein>
<proteinExistence type="predicted"/>
<feature type="domain" description="DUF1540" evidence="1">
    <location>
        <begin position="5"/>
        <end position="62"/>
    </location>
</feature>
<name>A0ABQ4N2H3_9BACL</name>